<dbReference type="GO" id="GO:0005730">
    <property type="term" value="C:nucleolus"/>
    <property type="evidence" value="ECO:0007669"/>
    <property type="project" value="UniProtKB-SubCell"/>
</dbReference>
<name>A0A8H4A710_GIGMA</name>
<evidence type="ECO:0000256" key="2">
    <source>
        <dbReference type="ARBA" id="ARBA00004496"/>
    </source>
</evidence>
<protein>
    <recommendedName>
        <fullName evidence="11 12">Signal recognition particle subunit SRP68</fullName>
        <shortName evidence="12">SRP68</shortName>
    </recommendedName>
</protein>
<keyword evidence="6" id="KW-0256">Endoplasmic reticulum</keyword>
<dbReference type="CDD" id="cd15481">
    <property type="entry name" value="SRP68-RBD"/>
    <property type="match status" value="1"/>
</dbReference>
<comment type="caution">
    <text evidence="13">The sequence shown here is derived from an EMBL/GenBank/DDBJ whole genome shotgun (WGS) entry which is preliminary data.</text>
</comment>
<dbReference type="PIRSF" id="PIRSF038995">
    <property type="entry name" value="SRP68"/>
    <property type="match status" value="1"/>
</dbReference>
<dbReference type="Pfam" id="PF16969">
    <property type="entry name" value="SRP68"/>
    <property type="match status" value="1"/>
</dbReference>
<evidence type="ECO:0000256" key="7">
    <source>
        <dbReference type="ARBA" id="ARBA00022884"/>
    </source>
</evidence>
<evidence type="ECO:0000313" key="14">
    <source>
        <dbReference type="Proteomes" id="UP000439903"/>
    </source>
</evidence>
<evidence type="ECO:0000256" key="6">
    <source>
        <dbReference type="ARBA" id="ARBA00022824"/>
    </source>
</evidence>
<evidence type="ECO:0000256" key="8">
    <source>
        <dbReference type="ARBA" id="ARBA00023135"/>
    </source>
</evidence>
<keyword evidence="10 12" id="KW-0687">Ribonucleoprotein</keyword>
<dbReference type="PANTHER" id="PTHR12860">
    <property type="entry name" value="SIGNAL RECOGNITION PARTICLE 68 KDA PROTEIN"/>
    <property type="match status" value="1"/>
</dbReference>
<dbReference type="GO" id="GO:0005829">
    <property type="term" value="C:cytosol"/>
    <property type="evidence" value="ECO:0007669"/>
    <property type="project" value="UniProtKB-ARBA"/>
</dbReference>
<dbReference type="GO" id="GO:0005047">
    <property type="term" value="F:signal recognition particle binding"/>
    <property type="evidence" value="ECO:0007669"/>
    <property type="project" value="InterPro"/>
</dbReference>
<keyword evidence="14" id="KW-1185">Reference proteome</keyword>
<dbReference type="InterPro" id="IPR038253">
    <property type="entry name" value="SRP68_N_sf"/>
</dbReference>
<evidence type="ECO:0000256" key="11">
    <source>
        <dbReference type="ARBA" id="ARBA00029498"/>
    </source>
</evidence>
<dbReference type="GO" id="GO:0006614">
    <property type="term" value="P:SRP-dependent cotranslational protein targeting to membrane"/>
    <property type="evidence" value="ECO:0007669"/>
    <property type="project" value="InterPro"/>
</dbReference>
<comment type="function">
    <text evidence="12">Component of the signal recognition particle (SRP) complex, a ribonucleoprotein complex that mediates the cotranslational targeting of secretory and membrane proteins to the endoplasmic reticulum (ER). The SRP complex interacts with the signal sequence in nascent secretory and membrane proteins and directs them to the membrane of the ER.</text>
</comment>
<evidence type="ECO:0000256" key="4">
    <source>
        <dbReference type="ARBA" id="ARBA00009352"/>
    </source>
</evidence>
<evidence type="ECO:0000256" key="10">
    <source>
        <dbReference type="ARBA" id="ARBA00023274"/>
    </source>
</evidence>
<sequence length="622" mass="70465">MDIDEPIKEQGSTFSLDILALTNEARNTYGLRHQDYSRYRQYCAKRVHRLRESVNFVHNKGSKFSQAKEVTEADLNDVRFLHIVLFDVERAWSYAMELKRESRSSGDTRKKHHLIKKLKKSAKLGEKLENLCSREAGKVDTRTVLEAQAYSALMSGYLLFEKQSWQAALDKFAAARTIYEKLSAAGTAHQETLCQSAIDDIDPNIRYCAYVLRLGADNVSDVDALVKMTIGKNKGVGLDLLEAEVESVLAQTRQEKAASLTSITWRGHTVPLRNADLAICILKAQDATTNLENASDADVEEATKMEMFDSLLEAYGDAERFAKNAVKEDMEATAKVKSSKSEQISTDLNFVYNYVAYNYLSRRIQRNLMLVDSLRHKLGQEHSEGARFIGGKYQDIVKLYDNVLQSLNEIKELSSVQDNLTLSQEVDAKIWYFKAWRTLYVVSAYAVLNKDWEAISLLGRAREYNSQARSALSQVTAPNKDDVLVVTLKEVEELENIIRSYRCKARATWHLRHSGSDDSDVTKKLSELTIDEKSKSDIKEIKDEESPLIERLNQYPSNLTMINPQLINFPPEFTPIPAKPLFFDIAFNHVDFPSSLPQRAGRKQDGSGRFGGFFGSLWGAKK</sequence>
<keyword evidence="7 12" id="KW-0694">RNA-binding</keyword>
<dbReference type="InterPro" id="IPR034652">
    <property type="entry name" value="SRP68-RBD"/>
</dbReference>
<dbReference type="AlphaFoldDB" id="A0A8H4A710"/>
<organism evidence="13 14">
    <name type="scientific">Gigaspora margarita</name>
    <dbReference type="NCBI Taxonomy" id="4874"/>
    <lineage>
        <taxon>Eukaryota</taxon>
        <taxon>Fungi</taxon>
        <taxon>Fungi incertae sedis</taxon>
        <taxon>Mucoromycota</taxon>
        <taxon>Glomeromycotina</taxon>
        <taxon>Glomeromycetes</taxon>
        <taxon>Diversisporales</taxon>
        <taxon>Gigasporaceae</taxon>
        <taxon>Gigaspora</taxon>
    </lineage>
</organism>
<keyword evidence="5 12" id="KW-0963">Cytoplasm</keyword>
<evidence type="ECO:0000256" key="5">
    <source>
        <dbReference type="ARBA" id="ARBA00022490"/>
    </source>
</evidence>
<evidence type="ECO:0000256" key="9">
    <source>
        <dbReference type="ARBA" id="ARBA00023242"/>
    </source>
</evidence>
<keyword evidence="8 12" id="KW-0733">Signal recognition particle</keyword>
<evidence type="ECO:0000256" key="3">
    <source>
        <dbReference type="ARBA" id="ARBA00004604"/>
    </source>
</evidence>
<reference evidence="13 14" key="1">
    <citation type="journal article" date="2019" name="Environ. Microbiol.">
        <title>At the nexus of three kingdoms: the genome of the mycorrhizal fungus Gigaspora margarita provides insights into plant, endobacterial and fungal interactions.</title>
        <authorList>
            <person name="Venice F."/>
            <person name="Ghignone S."/>
            <person name="Salvioli di Fossalunga A."/>
            <person name="Amselem J."/>
            <person name="Novero M."/>
            <person name="Xianan X."/>
            <person name="Sedzielewska Toro K."/>
            <person name="Morin E."/>
            <person name="Lipzen A."/>
            <person name="Grigoriev I.V."/>
            <person name="Henrissat B."/>
            <person name="Martin F.M."/>
            <person name="Bonfante P."/>
        </authorList>
    </citation>
    <scope>NUCLEOTIDE SEQUENCE [LARGE SCALE GENOMIC DNA]</scope>
    <source>
        <strain evidence="13 14">BEG34</strain>
    </source>
</reference>
<comment type="similarity">
    <text evidence="4 12">Belongs to the SRP68 family.</text>
</comment>
<dbReference type="GO" id="GO:0005786">
    <property type="term" value="C:signal recognition particle, endoplasmic reticulum targeting"/>
    <property type="evidence" value="ECO:0007669"/>
    <property type="project" value="UniProtKB-KW"/>
</dbReference>
<dbReference type="PANTHER" id="PTHR12860:SF0">
    <property type="entry name" value="SIGNAL RECOGNITION PARTICLE SUBUNIT SRP68"/>
    <property type="match status" value="1"/>
</dbReference>
<accession>A0A8H4A710</accession>
<comment type="subcellular location">
    <subcellularLocation>
        <location evidence="2 12">Cytoplasm</location>
    </subcellularLocation>
    <subcellularLocation>
        <location evidence="1">Endoplasmic reticulum</location>
    </subcellularLocation>
    <subcellularLocation>
        <location evidence="3">Nucleus</location>
        <location evidence="3">Nucleolus</location>
    </subcellularLocation>
</comment>
<dbReference type="InterPro" id="IPR026258">
    <property type="entry name" value="SRP68"/>
</dbReference>
<dbReference type="FunFam" id="1.10.3450.40:FF:000001">
    <property type="entry name" value="Signal recognition particle subunit SRP68"/>
    <property type="match status" value="1"/>
</dbReference>
<dbReference type="OrthoDB" id="10255118at2759"/>
<evidence type="ECO:0000256" key="1">
    <source>
        <dbReference type="ARBA" id="ARBA00004240"/>
    </source>
</evidence>
<dbReference type="GO" id="GO:0030942">
    <property type="term" value="F:endoplasmic reticulum signal peptide binding"/>
    <property type="evidence" value="ECO:0007669"/>
    <property type="project" value="InterPro"/>
</dbReference>
<dbReference type="Proteomes" id="UP000439903">
    <property type="component" value="Unassembled WGS sequence"/>
</dbReference>
<keyword evidence="9" id="KW-0539">Nucleus</keyword>
<gene>
    <name evidence="13" type="ORF">F8M41_005210</name>
</gene>
<dbReference type="EMBL" id="WTPW01001492">
    <property type="protein sequence ID" value="KAF0432462.1"/>
    <property type="molecule type" value="Genomic_DNA"/>
</dbReference>
<evidence type="ECO:0000313" key="13">
    <source>
        <dbReference type="EMBL" id="KAF0432462.1"/>
    </source>
</evidence>
<evidence type="ECO:0000256" key="12">
    <source>
        <dbReference type="PIRNR" id="PIRNR038995"/>
    </source>
</evidence>
<dbReference type="GO" id="GO:0008312">
    <property type="term" value="F:7S RNA binding"/>
    <property type="evidence" value="ECO:0007669"/>
    <property type="project" value="InterPro"/>
</dbReference>
<proteinExistence type="inferred from homology"/>
<dbReference type="Gene3D" id="1.10.3450.40">
    <property type="entry name" value="Signal recognition particle, SRP68 subunit, RNA-binding domain"/>
    <property type="match status" value="1"/>
</dbReference>
<dbReference type="GO" id="GO:0005783">
    <property type="term" value="C:endoplasmic reticulum"/>
    <property type="evidence" value="ECO:0007669"/>
    <property type="project" value="UniProtKB-SubCell"/>
</dbReference>